<dbReference type="EMBL" id="BFEA01000606">
    <property type="protein sequence ID" value="GBG87307.1"/>
    <property type="molecule type" value="Genomic_DNA"/>
</dbReference>
<keyword evidence="11" id="KW-1185">Reference proteome</keyword>
<protein>
    <recommendedName>
        <fullName evidence="12">Integrase catalytic domain-containing protein</fullName>
    </recommendedName>
</protein>
<comment type="caution">
    <text evidence="10">The sequence shown here is derived from an EMBL/GenBank/DDBJ whole genome shotgun (WGS) entry which is preliminary data.</text>
</comment>
<dbReference type="InterPro" id="IPR036397">
    <property type="entry name" value="RNaseH_sf"/>
</dbReference>
<dbReference type="Gramene" id="GBG87307">
    <property type="protein sequence ID" value="GBG87307"/>
    <property type="gene ID" value="CBR_g45367"/>
</dbReference>
<dbReference type="InterPro" id="IPR041588">
    <property type="entry name" value="Integrase_H2C2"/>
</dbReference>
<dbReference type="SUPFAM" id="SSF56672">
    <property type="entry name" value="DNA/RNA polymerases"/>
    <property type="match status" value="1"/>
</dbReference>
<dbReference type="GO" id="GO:0016787">
    <property type="term" value="F:hydrolase activity"/>
    <property type="evidence" value="ECO:0007669"/>
    <property type="project" value="UniProtKB-KW"/>
</dbReference>
<dbReference type="SUPFAM" id="SSF53098">
    <property type="entry name" value="Ribonuclease H-like"/>
    <property type="match status" value="1"/>
</dbReference>
<evidence type="ECO:0000313" key="10">
    <source>
        <dbReference type="EMBL" id="GBG87307.1"/>
    </source>
</evidence>
<dbReference type="InterPro" id="IPR041373">
    <property type="entry name" value="RT_RNaseH"/>
</dbReference>
<evidence type="ECO:0000256" key="6">
    <source>
        <dbReference type="ARBA" id="ARBA00022918"/>
    </source>
</evidence>
<evidence type="ECO:0000256" key="4">
    <source>
        <dbReference type="ARBA" id="ARBA00022759"/>
    </source>
</evidence>
<dbReference type="Gene3D" id="2.120.10.30">
    <property type="entry name" value="TolB, C-terminal domain"/>
    <property type="match status" value="1"/>
</dbReference>
<dbReference type="PANTHER" id="PTHR37984:SF5">
    <property type="entry name" value="PROTEIN NYNRIN-LIKE"/>
    <property type="match status" value="1"/>
</dbReference>
<organism evidence="10 11">
    <name type="scientific">Chara braunii</name>
    <name type="common">Braun's stonewort</name>
    <dbReference type="NCBI Taxonomy" id="69332"/>
    <lineage>
        <taxon>Eukaryota</taxon>
        <taxon>Viridiplantae</taxon>
        <taxon>Streptophyta</taxon>
        <taxon>Charophyceae</taxon>
        <taxon>Charales</taxon>
        <taxon>Characeae</taxon>
        <taxon>Chara</taxon>
    </lineage>
</organism>
<dbReference type="PANTHER" id="PTHR37984">
    <property type="entry name" value="PROTEIN CBG26694"/>
    <property type="match status" value="1"/>
</dbReference>
<dbReference type="GO" id="GO:0003676">
    <property type="term" value="F:nucleic acid binding"/>
    <property type="evidence" value="ECO:0007669"/>
    <property type="project" value="InterPro"/>
</dbReference>
<dbReference type="SUPFAM" id="SSF75011">
    <property type="entry name" value="3-carboxy-cis,cis-mucoante lactonizing enzyme"/>
    <property type="match status" value="1"/>
</dbReference>
<keyword evidence="6" id="KW-0695">RNA-directed DNA polymerase</keyword>
<accession>A0A388LYB6</accession>
<name>A0A388LYB6_CHABU</name>
<dbReference type="GO" id="GO:0003964">
    <property type="term" value="F:RNA-directed DNA polymerase activity"/>
    <property type="evidence" value="ECO:0007669"/>
    <property type="project" value="UniProtKB-KW"/>
</dbReference>
<keyword evidence="5" id="KW-0378">Hydrolase</keyword>
<reference evidence="10 11" key="1">
    <citation type="journal article" date="2018" name="Cell">
        <title>The Chara Genome: Secondary Complexity and Implications for Plant Terrestrialization.</title>
        <authorList>
            <person name="Nishiyama T."/>
            <person name="Sakayama H."/>
            <person name="Vries J.D."/>
            <person name="Buschmann H."/>
            <person name="Saint-Marcoux D."/>
            <person name="Ullrich K.K."/>
            <person name="Haas F.B."/>
            <person name="Vanderstraeten L."/>
            <person name="Becker D."/>
            <person name="Lang D."/>
            <person name="Vosolsobe S."/>
            <person name="Rombauts S."/>
            <person name="Wilhelmsson P.K.I."/>
            <person name="Janitza P."/>
            <person name="Kern R."/>
            <person name="Heyl A."/>
            <person name="Rumpler F."/>
            <person name="Villalobos L.I.A.C."/>
            <person name="Clay J.M."/>
            <person name="Skokan R."/>
            <person name="Toyoda A."/>
            <person name="Suzuki Y."/>
            <person name="Kagoshima H."/>
            <person name="Schijlen E."/>
            <person name="Tajeshwar N."/>
            <person name="Catarino B."/>
            <person name="Hetherington A.J."/>
            <person name="Saltykova A."/>
            <person name="Bonnot C."/>
            <person name="Breuninger H."/>
            <person name="Symeonidi A."/>
            <person name="Radhakrishnan G.V."/>
            <person name="Van Nieuwerburgh F."/>
            <person name="Deforce D."/>
            <person name="Chang C."/>
            <person name="Karol K.G."/>
            <person name="Hedrich R."/>
            <person name="Ulvskov P."/>
            <person name="Glockner G."/>
            <person name="Delwiche C.F."/>
            <person name="Petrasek J."/>
            <person name="Van de Peer Y."/>
            <person name="Friml J."/>
            <person name="Beilby M."/>
            <person name="Dolan L."/>
            <person name="Kohara Y."/>
            <person name="Sugano S."/>
            <person name="Fujiyama A."/>
            <person name="Delaux P.-M."/>
            <person name="Quint M."/>
            <person name="TheiBen G."/>
            <person name="Hagemann M."/>
            <person name="Harholt J."/>
            <person name="Dunand C."/>
            <person name="Zachgo S."/>
            <person name="Langdale J."/>
            <person name="Maumus F."/>
            <person name="Straeten D.V.D."/>
            <person name="Gould S.B."/>
            <person name="Rensing S.A."/>
        </authorList>
    </citation>
    <scope>NUCLEOTIDE SEQUENCE [LARGE SCALE GENOMIC DNA]</scope>
    <source>
        <strain evidence="10 11">S276</strain>
    </source>
</reference>
<dbReference type="Gene3D" id="3.30.420.10">
    <property type="entry name" value="Ribonuclease H-like superfamily/Ribonuclease H"/>
    <property type="match status" value="1"/>
</dbReference>
<evidence type="ECO:0000256" key="3">
    <source>
        <dbReference type="ARBA" id="ARBA00022722"/>
    </source>
</evidence>
<dbReference type="Proteomes" id="UP000265515">
    <property type="component" value="Unassembled WGS sequence"/>
</dbReference>
<gene>
    <name evidence="10" type="ORF">CBR_g45367</name>
</gene>
<dbReference type="InterPro" id="IPR050951">
    <property type="entry name" value="Retrovirus_Pol_polyprotein"/>
</dbReference>
<feature type="domain" description="Integrase zinc-binding" evidence="9">
    <location>
        <begin position="858"/>
        <end position="913"/>
    </location>
</feature>
<keyword evidence="4" id="KW-0255">Endonuclease</keyword>
<evidence type="ECO:0000259" key="9">
    <source>
        <dbReference type="Pfam" id="PF17921"/>
    </source>
</evidence>
<feature type="compositionally biased region" description="Basic residues" evidence="7">
    <location>
        <begin position="1353"/>
        <end position="1364"/>
    </location>
</feature>
<feature type="region of interest" description="Disordered" evidence="7">
    <location>
        <begin position="1332"/>
        <end position="1503"/>
    </location>
</feature>
<evidence type="ECO:0008006" key="12">
    <source>
        <dbReference type="Google" id="ProtNLM"/>
    </source>
</evidence>
<keyword evidence="1" id="KW-0808">Transferase</keyword>
<evidence type="ECO:0000259" key="8">
    <source>
        <dbReference type="Pfam" id="PF17917"/>
    </source>
</evidence>
<proteinExistence type="predicted"/>
<dbReference type="InterPro" id="IPR043502">
    <property type="entry name" value="DNA/RNA_pol_sf"/>
</dbReference>
<dbReference type="Pfam" id="PF17921">
    <property type="entry name" value="Integrase_H2C2"/>
    <property type="match status" value="1"/>
</dbReference>
<evidence type="ECO:0000256" key="7">
    <source>
        <dbReference type="SAM" id="MobiDB-lite"/>
    </source>
</evidence>
<feature type="compositionally biased region" description="Basic and acidic residues" evidence="7">
    <location>
        <begin position="1406"/>
        <end position="1417"/>
    </location>
</feature>
<dbReference type="Gene3D" id="1.10.340.70">
    <property type="match status" value="1"/>
</dbReference>
<evidence type="ECO:0000256" key="2">
    <source>
        <dbReference type="ARBA" id="ARBA00022695"/>
    </source>
</evidence>
<dbReference type="InterPro" id="IPR012337">
    <property type="entry name" value="RNaseH-like_sf"/>
</dbReference>
<dbReference type="Pfam" id="PF17917">
    <property type="entry name" value="RT_RNaseH"/>
    <property type="match status" value="1"/>
</dbReference>
<keyword evidence="3" id="KW-0540">Nuclease</keyword>
<keyword evidence="2" id="KW-0548">Nucleotidyltransferase</keyword>
<evidence type="ECO:0000256" key="1">
    <source>
        <dbReference type="ARBA" id="ARBA00022679"/>
    </source>
</evidence>
<sequence>MASTVSTSTTQIAIEEAFMQDAAVAAMFEEEGSVLVWVQMHRRQMDEIYVLLTQHQHDIPPELLEEVEELSDGWEEELRENLPWQCLSVAENARVMEELAGCAKLLGKVKGSLVDIRKRLLDVAPEEGRGLRSSPGYWREEDTPVSDAFLVEGMVTCRKEPEEGQGTRGELDKRSFAGDEECVPAPRHRLLPVLLRTLALKVMTGILLLLSPHMTGLIFRVELIHGLNENSVEGEEEVPRPTLPLLQAPPTLSTCTVNVPEDQPLMLESVGGFASGDPSDNQSTVLGSHYFDLQVYVSYNESDRRFYDVDFYVNELTYRMEKQTVTKVQSTVLKLQVSYQKDATTFREVRPLLERNSTNSSTPLFGILLENQNSRLIVADATESVIREVNLQENNSNDSLALAADSILLRLDQRELGPYRISKRPTLADSQPDSMYYVAWADRIAAVASVDRTIGRPPHRQHQEDLELKTLAGPSTTPQYNLTTGFSDGAEGSEVRFDWPGITSRSVSQDGRYLYIVDINNNAIRRVNTMTGATETIAGPPAQARRAATSASAPFPVTLERPYSLALTRDGCNLFVAEAQGGVIRWLKFDRSDGNVIESQVVVACINRDGSQAPVRCVTLSDDDEFLFVGVQDWIYHYRVKTELLHKCNGGAQRHFGMAVVSLAVVMYLALFDDTVESRSGDCPIAFYSCQLLPAEINYTADEREVLAVVYAARHWRNYLHEAPFTVRTDNSVVQAFLTKPNLTPRQARWWRDLSEFGFTTKHIKGETNQVADALSRRPDHDQEHIQLSSISVTTVQHSVIDEFRTQYRHCPDYRDIHTTLRSGKTIPNYSLGDNGLVYWHGSQGTREPRICVPSTGQLRVRAVAEFYDQAVAGHMGFYKTLARVSRLYVWPKRKDFVKDYVAECPTCQEVNSANHLPYGLLQPLPIPEGHWQSISMDFIGPLRPPTPRSHDAIPVVVDRFRKRARFVPCRYAISAREVADIVFDRVVRDHGLPLSIISDRDPRFTSRFWRRLHKEHELLEHFQPPISDALLWNRFNDDRQLRFDIQQVNVPAPSVADLAVYSLLAQRVTYAGVYVDISPVPGQESTRVFIEFRAIQVATNFVHSVSTLTGDLTVLPGHDREPAYRFLRDYALQVARSVAQVQARGTRRFTAYEGLLRRTSEGALALVPQLPALLPPAEPLNIQALPYPMRNFPEYLVELMDVEQLPPADEDAWELHRALYSSVVLGMFTFFVEHEVHNVGEFLHVYYVIAKPKSERKEGTVALYPFGRIGTNRPGLLQLIHTKLLSIAQVIAAEEEDLQLRLRTASASCRSYKEAVIPDYLAREGESVVDFGHEDKPLRPPSSYPKPAALKAPRKKTVPKRRQSPSPEAQASRVGPVEEVVQPAPVREVDPVRERRATLVMGPRPGKDRPAEERRRSTGHPESTPQWPRLPDLNSHAAGPSSAGGRLGRVPYPASRPPLLAGPFRFRQPARDTLVIDISSSPEPDGPSNRRGSHGGTDHPPA</sequence>
<dbReference type="InterPro" id="IPR011042">
    <property type="entry name" value="6-blade_b-propeller_TolB-like"/>
</dbReference>
<feature type="compositionally biased region" description="Basic and acidic residues" evidence="7">
    <location>
        <begin position="1388"/>
        <end position="1398"/>
    </location>
</feature>
<evidence type="ECO:0000313" key="11">
    <source>
        <dbReference type="Proteomes" id="UP000265515"/>
    </source>
</evidence>
<dbReference type="GO" id="GO:0004519">
    <property type="term" value="F:endonuclease activity"/>
    <property type="evidence" value="ECO:0007669"/>
    <property type="project" value="UniProtKB-KW"/>
</dbReference>
<dbReference type="CDD" id="cd09274">
    <property type="entry name" value="RNase_HI_RT_Ty3"/>
    <property type="match status" value="1"/>
</dbReference>
<feature type="domain" description="Reverse transcriptase RNase H-like" evidence="8">
    <location>
        <begin position="681"/>
        <end position="757"/>
    </location>
</feature>
<evidence type="ECO:0000256" key="5">
    <source>
        <dbReference type="ARBA" id="ARBA00022801"/>
    </source>
</evidence>